<dbReference type="Proteomes" id="UP001151760">
    <property type="component" value="Unassembled WGS sequence"/>
</dbReference>
<comment type="caution">
    <text evidence="1">The sequence shown here is derived from an EMBL/GenBank/DDBJ whole genome shotgun (WGS) entry which is preliminary data.</text>
</comment>
<accession>A0ABQ4WQM8</accession>
<organism evidence="1 2">
    <name type="scientific">Tanacetum coccineum</name>
    <dbReference type="NCBI Taxonomy" id="301880"/>
    <lineage>
        <taxon>Eukaryota</taxon>
        <taxon>Viridiplantae</taxon>
        <taxon>Streptophyta</taxon>
        <taxon>Embryophyta</taxon>
        <taxon>Tracheophyta</taxon>
        <taxon>Spermatophyta</taxon>
        <taxon>Magnoliopsida</taxon>
        <taxon>eudicotyledons</taxon>
        <taxon>Gunneridae</taxon>
        <taxon>Pentapetalae</taxon>
        <taxon>asterids</taxon>
        <taxon>campanulids</taxon>
        <taxon>Asterales</taxon>
        <taxon>Asteraceae</taxon>
        <taxon>Asteroideae</taxon>
        <taxon>Anthemideae</taxon>
        <taxon>Anthemidinae</taxon>
        <taxon>Tanacetum</taxon>
    </lineage>
</organism>
<name>A0ABQ4WQM8_9ASTR</name>
<evidence type="ECO:0000313" key="1">
    <source>
        <dbReference type="EMBL" id="GJS55189.1"/>
    </source>
</evidence>
<sequence>MTKVIKEEFEKIMDVKVEDVSLTCDTQLEIFNMENDDFEDDDDDMGYDPFDAAFIKWLRGDDEVELTDDESFDDMNEVAERYMIIKYSFNDDEEYVAVKEDEYDDLTVTRKEACQTYQEIFWIMDEGWKNTTTRQSSLSALENMHYSQMIRFDNAKEARKLQSNDQIKAD</sequence>
<keyword evidence="2" id="KW-1185">Reference proteome</keyword>
<gene>
    <name evidence="1" type="ORF">Tco_0628551</name>
</gene>
<protein>
    <submittedName>
        <fullName evidence="1">Uncharacterized protein</fullName>
    </submittedName>
</protein>
<proteinExistence type="predicted"/>
<reference evidence="1" key="2">
    <citation type="submission" date="2022-01" db="EMBL/GenBank/DDBJ databases">
        <authorList>
            <person name="Yamashiro T."/>
            <person name="Shiraishi A."/>
            <person name="Satake H."/>
            <person name="Nakayama K."/>
        </authorList>
    </citation>
    <scope>NUCLEOTIDE SEQUENCE</scope>
</reference>
<dbReference type="EMBL" id="BQNB010008852">
    <property type="protein sequence ID" value="GJS55189.1"/>
    <property type="molecule type" value="Genomic_DNA"/>
</dbReference>
<reference evidence="1" key="1">
    <citation type="journal article" date="2022" name="Int. J. Mol. Sci.">
        <title>Draft Genome of Tanacetum Coccineum: Genomic Comparison of Closely Related Tanacetum-Family Plants.</title>
        <authorList>
            <person name="Yamashiro T."/>
            <person name="Shiraishi A."/>
            <person name="Nakayama K."/>
            <person name="Satake H."/>
        </authorList>
    </citation>
    <scope>NUCLEOTIDE SEQUENCE</scope>
</reference>
<evidence type="ECO:0000313" key="2">
    <source>
        <dbReference type="Proteomes" id="UP001151760"/>
    </source>
</evidence>